<dbReference type="InterPro" id="IPR036249">
    <property type="entry name" value="Thioredoxin-like_sf"/>
</dbReference>
<proteinExistence type="predicted"/>
<name>A0ABV4P652_9GAMM</name>
<dbReference type="Proteomes" id="UP001569428">
    <property type="component" value="Unassembled WGS sequence"/>
</dbReference>
<dbReference type="InterPro" id="IPR036282">
    <property type="entry name" value="Glutathione-S-Trfase_C_sf"/>
</dbReference>
<evidence type="ECO:0000259" key="1">
    <source>
        <dbReference type="PROSITE" id="PS50404"/>
    </source>
</evidence>
<dbReference type="CDD" id="cd03043">
    <property type="entry name" value="GST_N_1"/>
    <property type="match status" value="1"/>
</dbReference>
<evidence type="ECO:0000313" key="2">
    <source>
        <dbReference type="EMBL" id="MFA0813848.1"/>
    </source>
</evidence>
<protein>
    <submittedName>
        <fullName evidence="2">Glutathione S-transferase family protein</fullName>
    </submittedName>
</protein>
<dbReference type="PANTHER" id="PTHR43968:SF6">
    <property type="entry name" value="GLUTATHIONE S-TRANSFERASE OMEGA"/>
    <property type="match status" value="1"/>
</dbReference>
<dbReference type="Pfam" id="PF13409">
    <property type="entry name" value="GST_N_2"/>
    <property type="match status" value="1"/>
</dbReference>
<organism evidence="2 3">
    <name type="scientific">Microbulbifer epialgicus</name>
    <dbReference type="NCBI Taxonomy" id="393907"/>
    <lineage>
        <taxon>Bacteria</taxon>
        <taxon>Pseudomonadati</taxon>
        <taxon>Pseudomonadota</taxon>
        <taxon>Gammaproteobacteria</taxon>
        <taxon>Cellvibrionales</taxon>
        <taxon>Microbulbiferaceae</taxon>
        <taxon>Microbulbifer</taxon>
    </lineage>
</organism>
<sequence>MYKLFIANKNYSSWSLRPWLLMCHLEIPFNEQLVNFEEGGSWEKFHSFSPTGLVPCLVDNDTTVWDSLAIAEYLAESYSQVWPIDKLARAWARSASAEMHSGFVVLREVCAMNCGLIIELKEISEQLKKELNRIDELWQEGLGRFGGPFLAGKTFTAVDAFYAPIAIRLKNYNLPTSHVAEGYVEGILNLPAMKRWISEALQEPWRESAHEEEVNNSGLVVEDLRG</sequence>
<feature type="domain" description="GST N-terminal" evidence="1">
    <location>
        <begin position="2"/>
        <end position="82"/>
    </location>
</feature>
<dbReference type="SFLD" id="SFLDS00019">
    <property type="entry name" value="Glutathione_Transferase_(cytos"/>
    <property type="match status" value="1"/>
</dbReference>
<dbReference type="RefSeq" id="WP_371841681.1">
    <property type="nucleotide sequence ID" value="NZ_JBGMEK010000152.1"/>
</dbReference>
<accession>A0ABV4P652</accession>
<dbReference type="SUPFAM" id="SSF47616">
    <property type="entry name" value="GST C-terminal domain-like"/>
    <property type="match status" value="1"/>
</dbReference>
<gene>
    <name evidence="2" type="ORF">ACCI49_23530</name>
</gene>
<dbReference type="Pfam" id="PF13410">
    <property type="entry name" value="GST_C_2"/>
    <property type="match status" value="1"/>
</dbReference>
<dbReference type="CDD" id="cd03194">
    <property type="entry name" value="GST_C_3"/>
    <property type="match status" value="1"/>
</dbReference>
<dbReference type="SUPFAM" id="SSF52833">
    <property type="entry name" value="Thioredoxin-like"/>
    <property type="match status" value="1"/>
</dbReference>
<evidence type="ECO:0000313" key="3">
    <source>
        <dbReference type="Proteomes" id="UP001569428"/>
    </source>
</evidence>
<dbReference type="PROSITE" id="PS50404">
    <property type="entry name" value="GST_NTER"/>
    <property type="match status" value="1"/>
</dbReference>
<dbReference type="Gene3D" id="3.40.30.10">
    <property type="entry name" value="Glutaredoxin"/>
    <property type="match status" value="1"/>
</dbReference>
<reference evidence="2 3" key="1">
    <citation type="submission" date="2024-08" db="EMBL/GenBank/DDBJ databases">
        <authorList>
            <person name="Ishaq N."/>
        </authorList>
    </citation>
    <scope>NUCLEOTIDE SEQUENCE [LARGE SCALE GENOMIC DNA]</scope>
    <source>
        <strain evidence="2 3">DSM 18651</strain>
    </source>
</reference>
<keyword evidence="3" id="KW-1185">Reference proteome</keyword>
<dbReference type="InterPro" id="IPR050983">
    <property type="entry name" value="GST_Omega/HSP26"/>
</dbReference>
<comment type="caution">
    <text evidence="2">The sequence shown here is derived from an EMBL/GenBank/DDBJ whole genome shotgun (WGS) entry which is preliminary data.</text>
</comment>
<dbReference type="InterPro" id="IPR004045">
    <property type="entry name" value="Glutathione_S-Trfase_N"/>
</dbReference>
<dbReference type="SFLD" id="SFLDG00358">
    <property type="entry name" value="Main_(cytGST)"/>
    <property type="match status" value="1"/>
</dbReference>
<dbReference type="Gene3D" id="1.20.1050.10">
    <property type="match status" value="1"/>
</dbReference>
<dbReference type="EMBL" id="JBGMEK010000152">
    <property type="protein sequence ID" value="MFA0813848.1"/>
    <property type="molecule type" value="Genomic_DNA"/>
</dbReference>
<dbReference type="InterPro" id="IPR040079">
    <property type="entry name" value="Glutathione_S-Trfase"/>
</dbReference>
<dbReference type="PANTHER" id="PTHR43968">
    <property type="match status" value="1"/>
</dbReference>